<gene>
    <name evidence="3" type="ORF">THARTR1_10497</name>
</gene>
<feature type="transmembrane region" description="Helical" evidence="2">
    <location>
        <begin position="40"/>
        <end position="65"/>
    </location>
</feature>
<dbReference type="Proteomes" id="UP000236290">
    <property type="component" value="Unassembled WGS sequence"/>
</dbReference>
<feature type="compositionally biased region" description="Basic and acidic residues" evidence="1">
    <location>
        <begin position="1"/>
        <end position="18"/>
    </location>
</feature>
<sequence>MTQKTELAKDSQVEENGHLVRFSGSDDQEMPLNWPLNKKIITTAMYGFTTMGATLATAMYVSLYLSSFMQSHS</sequence>
<evidence type="ECO:0000256" key="2">
    <source>
        <dbReference type="SAM" id="Phobius"/>
    </source>
</evidence>
<accession>A0A2K0TQC7</accession>
<reference evidence="3 4" key="1">
    <citation type="submission" date="2017-02" db="EMBL/GenBank/DDBJ databases">
        <title>Genomes of Trichoderma spp. with biocontrol activity.</title>
        <authorList>
            <person name="Gardiner D."/>
            <person name="Kazan K."/>
            <person name="Vos C."/>
            <person name="Harvey P."/>
        </authorList>
    </citation>
    <scope>NUCLEOTIDE SEQUENCE [LARGE SCALE GENOMIC DNA]</scope>
    <source>
        <strain evidence="3 4">Tr1</strain>
    </source>
</reference>
<feature type="region of interest" description="Disordered" evidence="1">
    <location>
        <begin position="1"/>
        <end position="24"/>
    </location>
</feature>
<keyword evidence="2" id="KW-1133">Transmembrane helix</keyword>
<proteinExistence type="predicted"/>
<keyword evidence="2" id="KW-0812">Transmembrane</keyword>
<dbReference type="OrthoDB" id="9986881at2759"/>
<keyword evidence="2" id="KW-0472">Membrane</keyword>
<organism evidence="3 4">
    <name type="scientific">Trichoderma harzianum</name>
    <name type="common">Hypocrea lixii</name>
    <dbReference type="NCBI Taxonomy" id="5544"/>
    <lineage>
        <taxon>Eukaryota</taxon>
        <taxon>Fungi</taxon>
        <taxon>Dikarya</taxon>
        <taxon>Ascomycota</taxon>
        <taxon>Pezizomycotina</taxon>
        <taxon>Sordariomycetes</taxon>
        <taxon>Hypocreomycetidae</taxon>
        <taxon>Hypocreales</taxon>
        <taxon>Hypocreaceae</taxon>
        <taxon>Trichoderma</taxon>
    </lineage>
</organism>
<name>A0A2K0TQC7_TRIHA</name>
<evidence type="ECO:0000313" key="4">
    <source>
        <dbReference type="Proteomes" id="UP000236290"/>
    </source>
</evidence>
<comment type="caution">
    <text evidence="3">The sequence shown here is derived from an EMBL/GenBank/DDBJ whole genome shotgun (WGS) entry which is preliminary data.</text>
</comment>
<evidence type="ECO:0000256" key="1">
    <source>
        <dbReference type="SAM" id="MobiDB-lite"/>
    </source>
</evidence>
<protein>
    <submittedName>
        <fullName evidence="3">Uncharacterized protein</fullName>
    </submittedName>
</protein>
<dbReference type="EMBL" id="MTYI01000256">
    <property type="protein sequence ID" value="PNP47736.1"/>
    <property type="molecule type" value="Genomic_DNA"/>
</dbReference>
<dbReference type="AlphaFoldDB" id="A0A2K0TQC7"/>
<evidence type="ECO:0000313" key="3">
    <source>
        <dbReference type="EMBL" id="PNP47736.1"/>
    </source>
</evidence>